<keyword evidence="2" id="KW-1003">Cell membrane</keyword>
<sequence>MSVTKPGYLTTALLLVLLLAGGLRLTLVVLKSHQLQEDRDAYIAIARNLAEGNGFTSSRPEEGQAIEPTAFRPPLYPCLLAIGYFLGAGTFGTGILQVILGIATVWLTWKTGQRLQLKTAALFAAAIVATDPILLQYTTYSMTEVLATFLSSLLLYLLVCSTSPCEAGASETKTKPLLFWTGVVWGLAILCRPTFLAFLGLWLLVRVAGSLKERLFTRSEASSAAPLWKPIAFLAAGIVLAVSPWLIRNLVVFRAPILTTTHGGYTVLLGNNPVFYKEVVQQPWGVVWSGESLDAWQKSLETDIAQVSPPLETEQERDRWMYQRARNNIAAQPHVFVQACLQRLMRFWNIAPLASAGVTQSRSLVWGVASYYFVVLLGGYWGLILVIWKSERNWSPLIWLLVSFTIVHLFYWTNMRMRAPLVPAIALLSVFGWSHLLQFSKIDRLWKRPDPTRPNI</sequence>
<evidence type="ECO:0000259" key="9">
    <source>
        <dbReference type="Pfam" id="PF13231"/>
    </source>
</evidence>
<feature type="transmembrane region" description="Helical" evidence="8">
    <location>
        <begin position="81"/>
        <end position="107"/>
    </location>
</feature>
<feature type="transmembrane region" description="Helical" evidence="8">
    <location>
        <begin position="177"/>
        <end position="205"/>
    </location>
</feature>
<dbReference type="InterPro" id="IPR050297">
    <property type="entry name" value="LipidA_mod_glycosyltrf_83"/>
</dbReference>
<dbReference type="PANTHER" id="PTHR33908">
    <property type="entry name" value="MANNOSYLTRANSFERASE YKCB-RELATED"/>
    <property type="match status" value="1"/>
</dbReference>
<organism evidence="10 11">
    <name type="scientific">Gimesia panareensis</name>
    <dbReference type="NCBI Taxonomy" id="2527978"/>
    <lineage>
        <taxon>Bacteria</taxon>
        <taxon>Pseudomonadati</taxon>
        <taxon>Planctomycetota</taxon>
        <taxon>Planctomycetia</taxon>
        <taxon>Planctomycetales</taxon>
        <taxon>Planctomycetaceae</taxon>
        <taxon>Gimesia</taxon>
    </lineage>
</organism>
<keyword evidence="4" id="KW-0808">Transferase</keyword>
<keyword evidence="5 8" id="KW-0812">Transmembrane</keyword>
<feature type="transmembrane region" description="Helical" evidence="8">
    <location>
        <begin position="119"/>
        <end position="139"/>
    </location>
</feature>
<evidence type="ECO:0000313" key="10">
    <source>
        <dbReference type="EMBL" id="QDT30085.1"/>
    </source>
</evidence>
<comment type="subcellular location">
    <subcellularLocation>
        <location evidence="1">Cell membrane</location>
        <topology evidence="1">Multi-pass membrane protein</topology>
    </subcellularLocation>
</comment>
<evidence type="ECO:0000256" key="7">
    <source>
        <dbReference type="ARBA" id="ARBA00023136"/>
    </source>
</evidence>
<feature type="transmembrane region" description="Helical" evidence="8">
    <location>
        <begin position="394"/>
        <end position="412"/>
    </location>
</feature>
<feature type="transmembrane region" description="Helical" evidence="8">
    <location>
        <begin position="419"/>
        <end position="437"/>
    </location>
</feature>
<gene>
    <name evidence="10" type="ORF">Enr10x_54450</name>
</gene>
<reference evidence="10 11" key="1">
    <citation type="submission" date="2019-03" db="EMBL/GenBank/DDBJ databases">
        <title>Deep-cultivation of Planctomycetes and their phenomic and genomic characterization uncovers novel biology.</title>
        <authorList>
            <person name="Wiegand S."/>
            <person name="Jogler M."/>
            <person name="Boedeker C."/>
            <person name="Pinto D."/>
            <person name="Vollmers J."/>
            <person name="Rivas-Marin E."/>
            <person name="Kohn T."/>
            <person name="Peeters S.H."/>
            <person name="Heuer A."/>
            <person name="Rast P."/>
            <person name="Oberbeckmann S."/>
            <person name="Bunk B."/>
            <person name="Jeske O."/>
            <person name="Meyerdierks A."/>
            <person name="Storesund J.E."/>
            <person name="Kallscheuer N."/>
            <person name="Luecker S."/>
            <person name="Lage O.M."/>
            <person name="Pohl T."/>
            <person name="Merkel B.J."/>
            <person name="Hornburger P."/>
            <person name="Mueller R.-W."/>
            <person name="Bruemmer F."/>
            <person name="Labrenz M."/>
            <person name="Spormann A.M."/>
            <person name="Op den Camp H."/>
            <person name="Overmann J."/>
            <person name="Amann R."/>
            <person name="Jetten M.S.M."/>
            <person name="Mascher T."/>
            <person name="Medema M.H."/>
            <person name="Devos D.P."/>
            <person name="Kaster A.-K."/>
            <person name="Ovreas L."/>
            <person name="Rohde M."/>
            <person name="Galperin M.Y."/>
            <person name="Jogler C."/>
        </authorList>
    </citation>
    <scope>NUCLEOTIDE SEQUENCE [LARGE SCALE GENOMIC DNA]</scope>
    <source>
        <strain evidence="10 11">Enr10</strain>
    </source>
</reference>
<protein>
    <recommendedName>
        <fullName evidence="9">Glycosyltransferase RgtA/B/C/D-like domain-containing protein</fullName>
    </recommendedName>
</protein>
<dbReference type="EMBL" id="CP037421">
    <property type="protein sequence ID" value="QDT30085.1"/>
    <property type="molecule type" value="Genomic_DNA"/>
</dbReference>
<evidence type="ECO:0000256" key="3">
    <source>
        <dbReference type="ARBA" id="ARBA00022676"/>
    </source>
</evidence>
<dbReference type="Pfam" id="PF13231">
    <property type="entry name" value="PMT_2"/>
    <property type="match status" value="1"/>
</dbReference>
<keyword evidence="11" id="KW-1185">Reference proteome</keyword>
<dbReference type="PANTHER" id="PTHR33908:SF11">
    <property type="entry name" value="MEMBRANE PROTEIN"/>
    <property type="match status" value="1"/>
</dbReference>
<keyword evidence="7 8" id="KW-0472">Membrane</keyword>
<evidence type="ECO:0000256" key="1">
    <source>
        <dbReference type="ARBA" id="ARBA00004651"/>
    </source>
</evidence>
<evidence type="ECO:0000313" key="11">
    <source>
        <dbReference type="Proteomes" id="UP000315647"/>
    </source>
</evidence>
<evidence type="ECO:0000256" key="4">
    <source>
        <dbReference type="ARBA" id="ARBA00022679"/>
    </source>
</evidence>
<dbReference type="GO" id="GO:0009103">
    <property type="term" value="P:lipopolysaccharide biosynthetic process"/>
    <property type="evidence" value="ECO:0007669"/>
    <property type="project" value="UniProtKB-ARBA"/>
</dbReference>
<evidence type="ECO:0000256" key="5">
    <source>
        <dbReference type="ARBA" id="ARBA00022692"/>
    </source>
</evidence>
<evidence type="ECO:0000256" key="8">
    <source>
        <dbReference type="SAM" id="Phobius"/>
    </source>
</evidence>
<accession>A0A517QET0</accession>
<keyword evidence="3" id="KW-0328">Glycosyltransferase</keyword>
<keyword evidence="6 8" id="KW-1133">Transmembrane helix</keyword>
<proteinExistence type="predicted"/>
<dbReference type="InterPro" id="IPR038731">
    <property type="entry name" value="RgtA/B/C-like"/>
</dbReference>
<name>A0A517QET0_9PLAN</name>
<feature type="domain" description="Glycosyltransferase RgtA/B/C/D-like" evidence="9">
    <location>
        <begin position="72"/>
        <end position="215"/>
    </location>
</feature>
<dbReference type="GO" id="GO:0016763">
    <property type="term" value="F:pentosyltransferase activity"/>
    <property type="evidence" value="ECO:0007669"/>
    <property type="project" value="TreeGrafter"/>
</dbReference>
<evidence type="ECO:0000256" key="2">
    <source>
        <dbReference type="ARBA" id="ARBA00022475"/>
    </source>
</evidence>
<dbReference type="GO" id="GO:0005886">
    <property type="term" value="C:plasma membrane"/>
    <property type="evidence" value="ECO:0007669"/>
    <property type="project" value="UniProtKB-SubCell"/>
</dbReference>
<dbReference type="Proteomes" id="UP000315647">
    <property type="component" value="Chromosome"/>
</dbReference>
<evidence type="ECO:0000256" key="6">
    <source>
        <dbReference type="ARBA" id="ARBA00022989"/>
    </source>
</evidence>
<feature type="transmembrane region" description="Helical" evidence="8">
    <location>
        <begin position="364"/>
        <end position="388"/>
    </location>
</feature>
<feature type="transmembrane region" description="Helical" evidence="8">
    <location>
        <begin position="225"/>
        <end position="247"/>
    </location>
</feature>
<dbReference type="AlphaFoldDB" id="A0A517QET0"/>